<organism evidence="2 3">
    <name type="scientific">Streptomyces hesseae</name>
    <dbReference type="NCBI Taxonomy" id="3075519"/>
    <lineage>
        <taxon>Bacteria</taxon>
        <taxon>Bacillati</taxon>
        <taxon>Actinomycetota</taxon>
        <taxon>Actinomycetes</taxon>
        <taxon>Kitasatosporales</taxon>
        <taxon>Streptomycetaceae</taxon>
        <taxon>Streptomyces</taxon>
    </lineage>
</organism>
<sequence length="171" mass="18172">MTHPDPPAAAEITDPQERSAQPWEDPAAARTEIERLTAELAARAAKVAELEPAAAELHQMREAGKSDSQRLTERAEAAERLADQARAELVRAQVAHAKGLTPGQAARLIGTTREELEADADAFLSDLTPAADANPGRPLMQPDPTQGSSGQRAAADPAQMFAGILHNSLHH</sequence>
<protein>
    <recommendedName>
        <fullName evidence="4">DUF4355 domain-containing protein</fullName>
    </recommendedName>
</protein>
<name>A0ABU2SSZ2_9ACTN</name>
<accession>A0ABU2SSZ2</accession>
<feature type="region of interest" description="Disordered" evidence="1">
    <location>
        <begin position="122"/>
        <end position="171"/>
    </location>
</feature>
<dbReference type="Proteomes" id="UP001180531">
    <property type="component" value="Unassembled WGS sequence"/>
</dbReference>
<comment type="caution">
    <text evidence="2">The sequence shown here is derived from an EMBL/GenBank/DDBJ whole genome shotgun (WGS) entry which is preliminary data.</text>
</comment>
<dbReference type="EMBL" id="JAVRFI010000016">
    <property type="protein sequence ID" value="MDT0451863.1"/>
    <property type="molecule type" value="Genomic_DNA"/>
</dbReference>
<dbReference type="RefSeq" id="WP_311613352.1">
    <property type="nucleotide sequence ID" value="NZ_JAVRFI010000016.1"/>
</dbReference>
<feature type="compositionally biased region" description="Basic and acidic residues" evidence="1">
    <location>
        <begin position="58"/>
        <end position="75"/>
    </location>
</feature>
<keyword evidence="3" id="KW-1185">Reference proteome</keyword>
<feature type="region of interest" description="Disordered" evidence="1">
    <location>
        <begin position="56"/>
        <end position="75"/>
    </location>
</feature>
<gene>
    <name evidence="2" type="ORF">RM609_22660</name>
</gene>
<proteinExistence type="predicted"/>
<feature type="region of interest" description="Disordered" evidence="1">
    <location>
        <begin position="1"/>
        <end position="28"/>
    </location>
</feature>
<evidence type="ECO:0000256" key="1">
    <source>
        <dbReference type="SAM" id="MobiDB-lite"/>
    </source>
</evidence>
<evidence type="ECO:0000313" key="2">
    <source>
        <dbReference type="EMBL" id="MDT0451863.1"/>
    </source>
</evidence>
<evidence type="ECO:0000313" key="3">
    <source>
        <dbReference type="Proteomes" id="UP001180531"/>
    </source>
</evidence>
<evidence type="ECO:0008006" key="4">
    <source>
        <dbReference type="Google" id="ProtNLM"/>
    </source>
</evidence>
<reference evidence="2" key="1">
    <citation type="submission" date="2024-05" db="EMBL/GenBank/DDBJ databases">
        <title>30 novel species of actinomycetes from the DSMZ collection.</title>
        <authorList>
            <person name="Nouioui I."/>
        </authorList>
    </citation>
    <scope>NUCLEOTIDE SEQUENCE</scope>
    <source>
        <strain evidence="2">DSM 40473</strain>
    </source>
</reference>